<feature type="transmembrane region" description="Helical" evidence="1">
    <location>
        <begin position="112"/>
        <end position="131"/>
    </location>
</feature>
<dbReference type="RefSeq" id="WP_141333826.1">
    <property type="nucleotide sequence ID" value="NZ_WNZX01000009.1"/>
</dbReference>
<sequence>MMRLFVLMIGPTAMILLGLQGLNSMLYTFALFYGWLLLIPLADGLLQKKSTLSENLKQLGFRVHKKNLKYGLILGIVLLVVIPMTVALLRPLLFDVTELKPLLQAWGFSRHAVWYIVILVVVNPLLEEIYWRCYMYRKLEKQLHAGLAIGLTSIFYSLYHLLWLVPMFEWPCDVLAVLLVFMAGLLWGWMYRKQRSLLGGFISHALADGGIVAVYLIYLQ</sequence>
<dbReference type="Pfam" id="PF02517">
    <property type="entry name" value="Rce1-like"/>
    <property type="match status" value="1"/>
</dbReference>
<dbReference type="GO" id="GO:0004175">
    <property type="term" value="F:endopeptidase activity"/>
    <property type="evidence" value="ECO:0007669"/>
    <property type="project" value="UniProtKB-ARBA"/>
</dbReference>
<reference evidence="3 4" key="1">
    <citation type="submission" date="2019-11" db="EMBL/GenBank/DDBJ databases">
        <title>Draft genome sequences of five Paenibacillus species of dairy origin.</title>
        <authorList>
            <person name="Olajide A.M."/>
            <person name="Chen S."/>
            <person name="Lapointe G."/>
        </authorList>
    </citation>
    <scope>NUCLEOTIDE SEQUENCE [LARGE SCALE GENOMIC DNA]</scope>
    <source>
        <strain evidence="3 4">2CS3</strain>
    </source>
</reference>
<keyword evidence="3" id="KW-0378">Hydrolase</keyword>
<keyword evidence="1" id="KW-0812">Transmembrane</keyword>
<proteinExistence type="predicted"/>
<keyword evidence="4" id="KW-1185">Reference proteome</keyword>
<dbReference type="Proteomes" id="UP000450917">
    <property type="component" value="Unassembled WGS sequence"/>
</dbReference>
<feature type="transmembrane region" description="Helical" evidence="1">
    <location>
        <begin position="198"/>
        <end position="218"/>
    </location>
</feature>
<feature type="transmembrane region" description="Helical" evidence="1">
    <location>
        <begin position="67"/>
        <end position="92"/>
    </location>
</feature>
<feature type="domain" description="CAAX prenyl protease 2/Lysostaphin resistance protein A-like" evidence="2">
    <location>
        <begin position="111"/>
        <end position="208"/>
    </location>
</feature>
<dbReference type="GO" id="GO:0008237">
    <property type="term" value="F:metallopeptidase activity"/>
    <property type="evidence" value="ECO:0007669"/>
    <property type="project" value="UniProtKB-KW"/>
</dbReference>
<evidence type="ECO:0000256" key="1">
    <source>
        <dbReference type="SAM" id="Phobius"/>
    </source>
</evidence>
<feature type="transmembrane region" description="Helical" evidence="1">
    <location>
        <begin position="174"/>
        <end position="191"/>
    </location>
</feature>
<keyword evidence="3" id="KW-0645">Protease</keyword>
<keyword evidence="3" id="KW-0482">Metalloprotease</keyword>
<dbReference type="InterPro" id="IPR003675">
    <property type="entry name" value="Rce1/LyrA-like_dom"/>
</dbReference>
<name>A0A7X2ZAU6_9BACL</name>
<dbReference type="AlphaFoldDB" id="A0A7X2ZAU6"/>
<dbReference type="GO" id="GO:0080120">
    <property type="term" value="P:CAAX-box protein maturation"/>
    <property type="evidence" value="ECO:0007669"/>
    <property type="project" value="UniProtKB-ARBA"/>
</dbReference>
<accession>A0A7X2ZAU6</accession>
<keyword evidence="1" id="KW-1133">Transmembrane helix</keyword>
<comment type="caution">
    <text evidence="3">The sequence shown here is derived from an EMBL/GenBank/DDBJ whole genome shotgun (WGS) entry which is preliminary data.</text>
</comment>
<protein>
    <submittedName>
        <fullName evidence="3">CPBP family intramembrane metalloprotease</fullName>
    </submittedName>
</protein>
<gene>
    <name evidence="3" type="ORF">GNP93_12600</name>
</gene>
<keyword evidence="1" id="KW-0472">Membrane</keyword>
<evidence type="ECO:0000259" key="2">
    <source>
        <dbReference type="Pfam" id="PF02517"/>
    </source>
</evidence>
<dbReference type="EMBL" id="WNZX01000009">
    <property type="protein sequence ID" value="MUG71509.1"/>
    <property type="molecule type" value="Genomic_DNA"/>
</dbReference>
<dbReference type="GO" id="GO:0006508">
    <property type="term" value="P:proteolysis"/>
    <property type="evidence" value="ECO:0007669"/>
    <property type="project" value="UniProtKB-KW"/>
</dbReference>
<evidence type="ECO:0000313" key="4">
    <source>
        <dbReference type="Proteomes" id="UP000450917"/>
    </source>
</evidence>
<organism evidence="3 4">
    <name type="scientific">Paenibacillus validus</name>
    <dbReference type="NCBI Taxonomy" id="44253"/>
    <lineage>
        <taxon>Bacteria</taxon>
        <taxon>Bacillati</taxon>
        <taxon>Bacillota</taxon>
        <taxon>Bacilli</taxon>
        <taxon>Bacillales</taxon>
        <taxon>Paenibacillaceae</taxon>
        <taxon>Paenibacillus</taxon>
    </lineage>
</organism>
<feature type="transmembrane region" description="Helical" evidence="1">
    <location>
        <begin position="143"/>
        <end position="162"/>
    </location>
</feature>
<evidence type="ECO:0000313" key="3">
    <source>
        <dbReference type="EMBL" id="MUG71509.1"/>
    </source>
</evidence>